<dbReference type="RefSeq" id="WP_182595283.1">
    <property type="nucleotide sequence ID" value="NZ_JACIVA010000029.1"/>
</dbReference>
<dbReference type="EMBL" id="JACIVA010000029">
    <property type="protein sequence ID" value="MBB1096667.1"/>
    <property type="molecule type" value="Genomic_DNA"/>
</dbReference>
<gene>
    <name evidence="1" type="ORF">H5S09_01675</name>
</gene>
<comment type="caution">
    <text evidence="1">The sequence shown here is derived from an EMBL/GenBank/DDBJ whole genome shotgun (WGS) entry which is preliminary data.</text>
</comment>
<evidence type="ECO:0000313" key="1">
    <source>
        <dbReference type="EMBL" id="MBB1096667.1"/>
    </source>
</evidence>
<evidence type="ECO:0000313" key="2">
    <source>
        <dbReference type="Proteomes" id="UP000517106"/>
    </source>
</evidence>
<dbReference type="SUPFAM" id="SSF55144">
    <property type="entry name" value="LigT-like"/>
    <property type="match status" value="1"/>
</dbReference>
<reference evidence="1 2" key="1">
    <citation type="submission" date="2020-07" db="EMBL/GenBank/DDBJ databases">
        <title>Description of Limosilactobacillus balticus sp. nov., Limosilactobacillus agrestis sp. nov., Limosilactobacillus albertensis sp. nov., Limosilactobacillus rudii sp. nov., Limosilactobacillus fastidiosus sp. nov., five novel Limosilactobacillus species isolated from the vertebrate gastrointestinal tract, and proposal of 6 subspecies of Limosilactobacillus reuteri adapted to the gastrointestinal tract of specific vertebrate hosts.</title>
        <authorList>
            <person name="Li F."/>
            <person name="Cheng C."/>
            <person name="Zheng J."/>
            <person name="Quevedo R.M."/>
            <person name="Li J."/>
            <person name="Roos S."/>
            <person name="Gaenzle M.G."/>
            <person name="Walter J."/>
        </authorList>
    </citation>
    <scope>NUCLEOTIDE SEQUENCE [LARGE SCALE GENOMIC DNA]</scope>
    <source>
        <strain evidence="1 2">STM2_1</strain>
    </source>
</reference>
<dbReference type="InterPro" id="IPR009097">
    <property type="entry name" value="Cyclic_Pdiesterase"/>
</dbReference>
<protein>
    <submittedName>
        <fullName evidence="1">Uncharacterized protein</fullName>
    </submittedName>
</protein>
<dbReference type="AlphaFoldDB" id="A0A7W3UJF0"/>
<accession>A0A7W3UJF0</accession>
<sequence>MDLSNLYSDINRRGCTAIQNDNVRIDEYLTEKKTDQRLGLTLLTSLPAHICRNIDICLQAFKRLEPKQYYYSAAQMHITIIDIIAANSKFCLSPLEKKKYMEILTQIISEVGTIHWKLQGLIVSPDAILAKGYYSDNLVKLRNLIRHEVPLSGLPFQERYPTNSGHVTVARFISPIQHPHQFLSLQENVNNIDLGSFSTPIIDLVVHDWYNYHPQLLSTIAINN</sequence>
<proteinExistence type="predicted"/>
<dbReference type="Proteomes" id="UP000517106">
    <property type="component" value="Unassembled WGS sequence"/>
</dbReference>
<organism evidence="1 2">
    <name type="scientific">Limosilactobacillus rudii</name>
    <dbReference type="NCBI Taxonomy" id="2759755"/>
    <lineage>
        <taxon>Bacteria</taxon>
        <taxon>Bacillati</taxon>
        <taxon>Bacillota</taxon>
        <taxon>Bacilli</taxon>
        <taxon>Lactobacillales</taxon>
        <taxon>Lactobacillaceae</taxon>
        <taxon>Limosilactobacillus</taxon>
    </lineage>
</organism>
<name>A0A7W3UJF0_9LACO</name>
<dbReference type="Gene3D" id="3.90.1140.10">
    <property type="entry name" value="Cyclic phosphodiesterase"/>
    <property type="match status" value="1"/>
</dbReference>
<keyword evidence="2" id="KW-1185">Reference proteome</keyword>